<name>A0A9D1FGT2_9BACT</name>
<sequence length="453" mass="46865">MKKQNAFTLAELLVSILIISVILTLLAPVITKKVKSSISVNNGSSNSSGYNSKLYIYNKSNPECSEISGVNNSISCNFTIPSGVNRINAIAVSGGGGGAGATQPSIEYSKTLNASTSEQKKSTTKEIVIDKNMKNFVISELIGSGAGGGGASWGSSGGSGGAPQSQADCDPFNALFIPAKYNGTGGKNLCVTKYNVGDTNGPTIASSVTAVTADQQSCTKNQCCWRGRTADFYCQASGNWDGHSTTYSGCTRTVCTWYAADTSCQAWAPSGTKAGDWRLPKPSEVEGWADNLNLISTYLGNDGLQLCGSSYGALRCGSNKNCIGAQDDYCSPGFIWSSGRGYAQYGESLSQDVDGWKNVGYSGRCVLESGLSSNTVSSGGGGGAGAYIKNYQIPNDVISSNIGGKIKLFSAAGGSGGNSASSQGSSASNGSNGNTSYIEIYDKDNVLKWGIRA</sequence>
<dbReference type="Gene3D" id="3.30.700.10">
    <property type="entry name" value="Glycoprotein, Type 4 Pilin"/>
    <property type="match status" value="1"/>
</dbReference>
<keyword evidence="1" id="KW-0472">Membrane</keyword>
<evidence type="ECO:0000256" key="1">
    <source>
        <dbReference type="SAM" id="Phobius"/>
    </source>
</evidence>
<keyword evidence="1" id="KW-1133">Transmembrane helix</keyword>
<feature type="non-terminal residue" evidence="2">
    <location>
        <position position="453"/>
    </location>
</feature>
<gene>
    <name evidence="2" type="ORF">IAA86_00425</name>
</gene>
<dbReference type="Pfam" id="PF07963">
    <property type="entry name" value="N_methyl"/>
    <property type="match status" value="1"/>
</dbReference>
<dbReference type="InterPro" id="IPR012902">
    <property type="entry name" value="N_methyl_site"/>
</dbReference>
<accession>A0A9D1FGT2</accession>
<proteinExistence type="predicted"/>
<feature type="transmembrane region" description="Helical" evidence="1">
    <location>
        <begin position="12"/>
        <end position="30"/>
    </location>
</feature>
<dbReference type="AlphaFoldDB" id="A0A9D1FGT2"/>
<protein>
    <submittedName>
        <fullName evidence="2">Type II secretion system protein</fullName>
    </submittedName>
</protein>
<organism evidence="2 3">
    <name type="scientific">Candidatus Galligastranaerophilus intestinavium</name>
    <dbReference type="NCBI Taxonomy" id="2840836"/>
    <lineage>
        <taxon>Bacteria</taxon>
        <taxon>Candidatus Galligastranaerophilus</taxon>
    </lineage>
</organism>
<dbReference type="Proteomes" id="UP000886865">
    <property type="component" value="Unassembled WGS sequence"/>
</dbReference>
<dbReference type="EMBL" id="DVJQ01000002">
    <property type="protein sequence ID" value="HIS73468.1"/>
    <property type="molecule type" value="Genomic_DNA"/>
</dbReference>
<reference evidence="2" key="1">
    <citation type="submission" date="2020-10" db="EMBL/GenBank/DDBJ databases">
        <authorList>
            <person name="Gilroy R."/>
        </authorList>
    </citation>
    <scope>NUCLEOTIDE SEQUENCE</scope>
    <source>
        <strain evidence="2">CHK152-2871</strain>
    </source>
</reference>
<reference evidence="2" key="2">
    <citation type="journal article" date="2021" name="PeerJ">
        <title>Extensive microbial diversity within the chicken gut microbiome revealed by metagenomics and culture.</title>
        <authorList>
            <person name="Gilroy R."/>
            <person name="Ravi A."/>
            <person name="Getino M."/>
            <person name="Pursley I."/>
            <person name="Horton D.L."/>
            <person name="Alikhan N.F."/>
            <person name="Baker D."/>
            <person name="Gharbi K."/>
            <person name="Hall N."/>
            <person name="Watson M."/>
            <person name="Adriaenssens E.M."/>
            <person name="Foster-Nyarko E."/>
            <person name="Jarju S."/>
            <person name="Secka A."/>
            <person name="Antonio M."/>
            <person name="Oren A."/>
            <person name="Chaudhuri R.R."/>
            <person name="La Ragione R."/>
            <person name="Hildebrand F."/>
            <person name="Pallen M.J."/>
        </authorList>
    </citation>
    <scope>NUCLEOTIDE SEQUENCE</scope>
    <source>
        <strain evidence="2">CHK152-2871</strain>
    </source>
</reference>
<keyword evidence="1" id="KW-0812">Transmembrane</keyword>
<evidence type="ECO:0000313" key="2">
    <source>
        <dbReference type="EMBL" id="HIS73468.1"/>
    </source>
</evidence>
<comment type="caution">
    <text evidence="2">The sequence shown here is derived from an EMBL/GenBank/DDBJ whole genome shotgun (WGS) entry which is preliminary data.</text>
</comment>
<evidence type="ECO:0000313" key="3">
    <source>
        <dbReference type="Proteomes" id="UP000886865"/>
    </source>
</evidence>
<dbReference type="NCBIfam" id="TIGR02532">
    <property type="entry name" value="IV_pilin_GFxxxE"/>
    <property type="match status" value="1"/>
</dbReference>